<dbReference type="InterPro" id="IPR046977">
    <property type="entry name" value="RsmC/RlmG"/>
</dbReference>
<keyword evidence="10" id="KW-1185">Reference proteome</keyword>
<dbReference type="CDD" id="cd02440">
    <property type="entry name" value="AdoMet_MTases"/>
    <property type="match status" value="1"/>
</dbReference>
<dbReference type="GO" id="GO:0006364">
    <property type="term" value="P:rRNA processing"/>
    <property type="evidence" value="ECO:0007669"/>
    <property type="project" value="UniProtKB-KW"/>
</dbReference>
<keyword evidence="5" id="KW-0949">S-adenosyl-L-methionine</keyword>
<evidence type="ECO:0000256" key="2">
    <source>
        <dbReference type="ARBA" id="ARBA00022552"/>
    </source>
</evidence>
<dbReference type="EMBL" id="PJRQ01000041">
    <property type="protein sequence ID" value="PLR08751.1"/>
    <property type="molecule type" value="Genomic_DNA"/>
</dbReference>
<dbReference type="GO" id="GO:0032259">
    <property type="term" value="P:methylation"/>
    <property type="evidence" value="ECO:0007669"/>
    <property type="project" value="UniProtKB-KW"/>
</dbReference>
<name>A0A2N5CP73_9CAUL</name>
<dbReference type="EMBL" id="CP026100">
    <property type="protein sequence ID" value="AYV48533.1"/>
    <property type="molecule type" value="Genomic_DNA"/>
</dbReference>
<protein>
    <submittedName>
        <fullName evidence="8">Methyltransferase</fullName>
    </submittedName>
</protein>
<dbReference type="Proteomes" id="UP000281192">
    <property type="component" value="Chromosome"/>
</dbReference>
<dbReference type="RefSeq" id="WP_101714709.1">
    <property type="nucleotide sequence ID" value="NZ_CP026100.1"/>
</dbReference>
<evidence type="ECO:0000256" key="1">
    <source>
        <dbReference type="ARBA" id="ARBA00022490"/>
    </source>
</evidence>
<evidence type="ECO:0000259" key="6">
    <source>
        <dbReference type="Pfam" id="PF05175"/>
    </source>
</evidence>
<reference evidence="7 10" key="2">
    <citation type="submission" date="2018-01" db="EMBL/GenBank/DDBJ databases">
        <title>Complete genome sequence of Caulobacter flavus RHGG3.</title>
        <authorList>
            <person name="Yang E."/>
        </authorList>
    </citation>
    <scope>NUCLEOTIDE SEQUENCE [LARGE SCALE GENOMIC DNA]</scope>
    <source>
        <strain evidence="7 10">RHGG3</strain>
    </source>
</reference>
<dbReference type="InterPro" id="IPR029063">
    <property type="entry name" value="SAM-dependent_MTases_sf"/>
</dbReference>
<evidence type="ECO:0000256" key="4">
    <source>
        <dbReference type="ARBA" id="ARBA00022679"/>
    </source>
</evidence>
<evidence type="ECO:0000313" key="10">
    <source>
        <dbReference type="Proteomes" id="UP000281192"/>
    </source>
</evidence>
<dbReference type="InterPro" id="IPR002052">
    <property type="entry name" value="DNA_methylase_N6_adenine_CS"/>
</dbReference>
<evidence type="ECO:0000256" key="3">
    <source>
        <dbReference type="ARBA" id="ARBA00022603"/>
    </source>
</evidence>
<dbReference type="AlphaFoldDB" id="A0A2N5CP73"/>
<organism evidence="8 9">
    <name type="scientific">Caulobacter flavus</name>
    <dbReference type="NCBI Taxonomy" id="1679497"/>
    <lineage>
        <taxon>Bacteria</taxon>
        <taxon>Pseudomonadati</taxon>
        <taxon>Pseudomonadota</taxon>
        <taxon>Alphaproteobacteria</taxon>
        <taxon>Caulobacterales</taxon>
        <taxon>Caulobacteraceae</taxon>
        <taxon>Caulobacter</taxon>
    </lineage>
</organism>
<keyword evidence="3 8" id="KW-0489">Methyltransferase</keyword>
<proteinExistence type="predicted"/>
<evidence type="ECO:0000313" key="7">
    <source>
        <dbReference type="EMBL" id="AYV48533.1"/>
    </source>
</evidence>
<dbReference type="Proteomes" id="UP000234483">
    <property type="component" value="Unassembled WGS sequence"/>
</dbReference>
<feature type="domain" description="Methyltransferase small" evidence="6">
    <location>
        <begin position="131"/>
        <end position="221"/>
    </location>
</feature>
<evidence type="ECO:0000256" key="5">
    <source>
        <dbReference type="ARBA" id="ARBA00022691"/>
    </source>
</evidence>
<keyword evidence="1" id="KW-0963">Cytoplasm</keyword>
<dbReference type="GO" id="GO:0008757">
    <property type="term" value="F:S-adenosylmethionine-dependent methyltransferase activity"/>
    <property type="evidence" value="ECO:0007669"/>
    <property type="project" value="InterPro"/>
</dbReference>
<dbReference type="OrthoDB" id="9800643at2"/>
<dbReference type="InterPro" id="IPR007848">
    <property type="entry name" value="Small_mtfrase_dom"/>
</dbReference>
<accession>A0A2N5CP73</accession>
<dbReference type="GO" id="GO:0003676">
    <property type="term" value="F:nucleic acid binding"/>
    <property type="evidence" value="ECO:0007669"/>
    <property type="project" value="InterPro"/>
</dbReference>
<reference evidence="8 9" key="1">
    <citation type="submission" date="2017-12" db="EMBL/GenBank/DDBJ databases">
        <title>The genome sequence of Caulobacter flavus CGMCC1 15093.</title>
        <authorList>
            <person name="Gao J."/>
            <person name="Mao X."/>
            <person name="Sun J."/>
        </authorList>
    </citation>
    <scope>NUCLEOTIDE SEQUENCE [LARGE SCALE GENOMIC DNA]</scope>
    <source>
        <strain evidence="8 9">CGMCC1 15093</strain>
    </source>
</reference>
<gene>
    <name evidence="7" type="ORF">C1707_20965</name>
    <name evidence="8" type="ORF">CFHF_20100</name>
</gene>
<dbReference type="Gene3D" id="3.40.50.150">
    <property type="entry name" value="Vaccinia Virus protein VP39"/>
    <property type="match status" value="1"/>
</dbReference>
<sequence>MKFDGGTSGGAEAETKAQALLALLAALEASGYDFVTPTPSVSRRGLGKAVGPSAGLRAIFGWSRPFARSDLDPTFLSLLERAGMLLEEGELCRSAVRVSRLAKMLFLHSAFPATGRDAVFLGPDSYRFARFIAQATTDRRAGSIAEIGCGAGVGGLVAARLHLGGRLDLGDINPAALELAQSNAANAGIKARICQSDGMSRLDGPYDLIVANPPYVAGASGRTYKDGGDMHGARMALDWAGQAAERLTPGGRFVLYTGSAILDGGADVLGAALENLAAGFGYRLTYEEIDPDIFSGELRREAYTDVERIAAVGAVLERPA</sequence>
<evidence type="ECO:0000313" key="9">
    <source>
        <dbReference type="Proteomes" id="UP000234483"/>
    </source>
</evidence>
<evidence type="ECO:0000313" key="8">
    <source>
        <dbReference type="EMBL" id="PLR08751.1"/>
    </source>
</evidence>
<dbReference type="Pfam" id="PF05175">
    <property type="entry name" value="MTS"/>
    <property type="match status" value="1"/>
</dbReference>
<keyword evidence="2" id="KW-0698">rRNA processing</keyword>
<dbReference type="PANTHER" id="PTHR47816">
    <property type="entry name" value="RIBOSOMAL RNA SMALL SUBUNIT METHYLTRANSFERASE C"/>
    <property type="match status" value="1"/>
</dbReference>
<dbReference type="SUPFAM" id="SSF53335">
    <property type="entry name" value="S-adenosyl-L-methionine-dependent methyltransferases"/>
    <property type="match status" value="1"/>
</dbReference>
<dbReference type="PANTHER" id="PTHR47816:SF4">
    <property type="entry name" value="RIBOSOMAL RNA SMALL SUBUNIT METHYLTRANSFERASE C"/>
    <property type="match status" value="1"/>
</dbReference>
<keyword evidence="4 8" id="KW-0808">Transferase</keyword>
<dbReference type="GO" id="GO:0008170">
    <property type="term" value="F:N-methyltransferase activity"/>
    <property type="evidence" value="ECO:0007669"/>
    <property type="project" value="UniProtKB-ARBA"/>
</dbReference>
<dbReference type="PROSITE" id="PS00092">
    <property type="entry name" value="N6_MTASE"/>
    <property type="match status" value="1"/>
</dbReference>
<dbReference type="KEGG" id="cfh:C1707_20965"/>